<feature type="region of interest" description="Disordered" evidence="1">
    <location>
        <begin position="29"/>
        <end position="76"/>
    </location>
</feature>
<reference evidence="2 3" key="1">
    <citation type="submission" date="2019-10" db="EMBL/GenBank/DDBJ databases">
        <authorList>
            <person name="Karimi E."/>
        </authorList>
    </citation>
    <scope>NUCLEOTIDE SEQUENCE [LARGE SCALE GENOMIC DNA]</scope>
    <source>
        <strain evidence="2">Aeromonas sp. 8C</strain>
    </source>
</reference>
<evidence type="ECO:0000313" key="3">
    <source>
        <dbReference type="Proteomes" id="UP000439123"/>
    </source>
</evidence>
<dbReference type="EMBL" id="CABWLC010000018">
    <property type="protein sequence ID" value="VXA87701.1"/>
    <property type="molecule type" value="Genomic_DNA"/>
</dbReference>
<gene>
    <name evidence="2" type="ORF">AERO8C_50323</name>
</gene>
<protein>
    <submittedName>
        <fullName evidence="2">Uncharacterized protein</fullName>
    </submittedName>
</protein>
<dbReference type="Proteomes" id="UP000439123">
    <property type="component" value="Unassembled WGS sequence"/>
</dbReference>
<organism evidence="2 3">
    <name type="scientific">Aeromonas veronii</name>
    <dbReference type="NCBI Taxonomy" id="654"/>
    <lineage>
        <taxon>Bacteria</taxon>
        <taxon>Pseudomonadati</taxon>
        <taxon>Pseudomonadota</taxon>
        <taxon>Gammaproteobacteria</taxon>
        <taxon>Aeromonadales</taxon>
        <taxon>Aeromonadaceae</taxon>
        <taxon>Aeromonas</taxon>
    </lineage>
</organism>
<accession>A0A653L9C8</accession>
<evidence type="ECO:0000256" key="1">
    <source>
        <dbReference type="SAM" id="MobiDB-lite"/>
    </source>
</evidence>
<name>A0A653L9C8_AERVE</name>
<feature type="compositionally biased region" description="Gly residues" evidence="1">
    <location>
        <begin position="35"/>
        <end position="45"/>
    </location>
</feature>
<proteinExistence type="predicted"/>
<sequence length="76" mass="7896">MDLPVGRVWLLPEPHQAGSRIPDPVLQHHHLSAGGPAGGWHGGAGLALDQQTQGRAAAGLTLRPTPDPKALARGLF</sequence>
<evidence type="ECO:0000313" key="2">
    <source>
        <dbReference type="EMBL" id="VXA87701.1"/>
    </source>
</evidence>
<dbReference type="AlphaFoldDB" id="A0A653L9C8"/>